<feature type="region of interest" description="Disordered" evidence="1">
    <location>
        <begin position="34"/>
        <end position="116"/>
    </location>
</feature>
<dbReference type="Proteomes" id="UP000244336">
    <property type="component" value="Chromosome 9"/>
</dbReference>
<gene>
    <name evidence="2" type="ORF">GQ55_9G287900</name>
</gene>
<feature type="compositionally biased region" description="Basic residues" evidence="1">
    <location>
        <begin position="184"/>
        <end position="193"/>
    </location>
</feature>
<keyword evidence="3" id="KW-1185">Reference proteome</keyword>
<feature type="compositionally biased region" description="Low complexity" evidence="1">
    <location>
        <begin position="45"/>
        <end position="59"/>
    </location>
</feature>
<dbReference type="EMBL" id="CM009757">
    <property type="protein sequence ID" value="PUZ39324.1"/>
    <property type="molecule type" value="Genomic_DNA"/>
</dbReference>
<sequence length="273" mass="29911">MCVSCEQFPFQLSTAAASSLPPLADAAVAPPSLSPLARCRHRPRSLPLRSQPSSPRSAPDFISARAPLQPPPPPHTPLSPPPHPSPPSRRPPPVPSSSPHITASPIHNHHRACRRRQHPHPIPAFTASEANQPAPLLHRQAARLRRRGWRQARRRRRGEWRIQTLLHADTNPTNVQTLPAPRTPAHHPHRRRVSSVTTPGHPATVTPTLRCHPAAIKNKDASHSISVEISPLAGLQCRVVSGQQSSSSMAACKIRFKGVESRVFGRQLLLVQI</sequence>
<feature type="compositionally biased region" description="Basic residues" evidence="1">
    <location>
        <begin position="107"/>
        <end position="116"/>
    </location>
</feature>
<evidence type="ECO:0000313" key="3">
    <source>
        <dbReference type="Proteomes" id="UP000244336"/>
    </source>
</evidence>
<dbReference type="AlphaFoldDB" id="A0A2T7C7M1"/>
<evidence type="ECO:0000256" key="1">
    <source>
        <dbReference type="SAM" id="MobiDB-lite"/>
    </source>
</evidence>
<dbReference type="Gramene" id="PUZ39324">
    <property type="protein sequence ID" value="PUZ39324"/>
    <property type="gene ID" value="GQ55_9G287900"/>
</dbReference>
<evidence type="ECO:0000313" key="2">
    <source>
        <dbReference type="EMBL" id="PUZ39324.1"/>
    </source>
</evidence>
<reference evidence="2 3" key="1">
    <citation type="submission" date="2018-04" db="EMBL/GenBank/DDBJ databases">
        <title>WGS assembly of Panicum hallii var. hallii HAL2.</title>
        <authorList>
            <person name="Lovell J."/>
            <person name="Jenkins J."/>
            <person name="Lowry D."/>
            <person name="Mamidi S."/>
            <person name="Sreedasyam A."/>
            <person name="Weng X."/>
            <person name="Barry K."/>
            <person name="Bonette J."/>
            <person name="Campitelli B."/>
            <person name="Daum C."/>
            <person name="Gordon S."/>
            <person name="Gould B."/>
            <person name="Lipzen A."/>
            <person name="MacQueen A."/>
            <person name="Palacio-Mejia J."/>
            <person name="Plott C."/>
            <person name="Shakirov E."/>
            <person name="Shu S."/>
            <person name="Yoshinaga Y."/>
            <person name="Zane M."/>
            <person name="Rokhsar D."/>
            <person name="Grimwood J."/>
            <person name="Schmutz J."/>
            <person name="Juenger T."/>
        </authorList>
    </citation>
    <scope>NUCLEOTIDE SEQUENCE [LARGE SCALE GENOMIC DNA]</scope>
    <source>
        <strain evidence="3">cv. HAL2</strain>
    </source>
</reference>
<accession>A0A2T7C7M1</accession>
<feature type="region of interest" description="Disordered" evidence="1">
    <location>
        <begin position="172"/>
        <end position="207"/>
    </location>
</feature>
<organism evidence="2 3">
    <name type="scientific">Panicum hallii var. hallii</name>
    <dbReference type="NCBI Taxonomy" id="1504633"/>
    <lineage>
        <taxon>Eukaryota</taxon>
        <taxon>Viridiplantae</taxon>
        <taxon>Streptophyta</taxon>
        <taxon>Embryophyta</taxon>
        <taxon>Tracheophyta</taxon>
        <taxon>Spermatophyta</taxon>
        <taxon>Magnoliopsida</taxon>
        <taxon>Liliopsida</taxon>
        <taxon>Poales</taxon>
        <taxon>Poaceae</taxon>
        <taxon>PACMAD clade</taxon>
        <taxon>Panicoideae</taxon>
        <taxon>Panicodae</taxon>
        <taxon>Paniceae</taxon>
        <taxon>Panicinae</taxon>
        <taxon>Panicum</taxon>
        <taxon>Panicum sect. Panicum</taxon>
    </lineage>
</organism>
<proteinExistence type="predicted"/>
<name>A0A2T7C7M1_9POAL</name>
<feature type="compositionally biased region" description="Pro residues" evidence="1">
    <location>
        <begin position="68"/>
        <end position="96"/>
    </location>
</feature>
<protein>
    <submittedName>
        <fullName evidence="2">Uncharacterized protein</fullName>
    </submittedName>
</protein>